<dbReference type="Pfam" id="PF00646">
    <property type="entry name" value="F-box"/>
    <property type="match status" value="1"/>
</dbReference>
<reference evidence="6 7" key="1">
    <citation type="submission" date="2024-05" db="EMBL/GenBank/DDBJ databases">
        <authorList>
            <person name="Wallberg A."/>
        </authorList>
    </citation>
    <scope>NUCLEOTIDE SEQUENCE [LARGE SCALE GENOMIC DNA]</scope>
</reference>
<name>A0AAV2PWE0_MEGNR</name>
<dbReference type="InterPro" id="IPR036047">
    <property type="entry name" value="F-box-like_dom_sf"/>
</dbReference>
<dbReference type="SMART" id="SM00256">
    <property type="entry name" value="FBOX"/>
    <property type="match status" value="1"/>
</dbReference>
<keyword evidence="2 4" id="KW-0863">Zinc-finger</keyword>
<dbReference type="Proteomes" id="UP001497623">
    <property type="component" value="Unassembled WGS sequence"/>
</dbReference>
<dbReference type="GO" id="GO:0003676">
    <property type="term" value="F:nucleic acid binding"/>
    <property type="evidence" value="ECO:0007669"/>
    <property type="project" value="InterPro"/>
</dbReference>
<evidence type="ECO:0000256" key="2">
    <source>
        <dbReference type="ARBA" id="ARBA00022771"/>
    </source>
</evidence>
<dbReference type="AlphaFoldDB" id="A0AAV2PWE0"/>
<evidence type="ECO:0000313" key="6">
    <source>
        <dbReference type="EMBL" id="CAL4066225.1"/>
    </source>
</evidence>
<dbReference type="InterPro" id="IPR001876">
    <property type="entry name" value="Znf_RanBP2"/>
</dbReference>
<dbReference type="GO" id="GO:0031146">
    <property type="term" value="P:SCF-dependent proteasomal ubiquitin-dependent protein catabolic process"/>
    <property type="evidence" value="ECO:0007669"/>
    <property type="project" value="TreeGrafter"/>
</dbReference>
<dbReference type="SUPFAM" id="SSF81383">
    <property type="entry name" value="F-box domain"/>
    <property type="match status" value="1"/>
</dbReference>
<dbReference type="InterPro" id="IPR012677">
    <property type="entry name" value="Nucleotide-bd_a/b_plait_sf"/>
</dbReference>
<keyword evidence="3" id="KW-0862">Zinc</keyword>
<keyword evidence="7" id="KW-1185">Reference proteome</keyword>
<dbReference type="PROSITE" id="PS50199">
    <property type="entry name" value="ZF_RANBP2_2"/>
    <property type="match status" value="1"/>
</dbReference>
<evidence type="ECO:0000256" key="4">
    <source>
        <dbReference type="PROSITE-ProRule" id="PRU00322"/>
    </source>
</evidence>
<feature type="domain" description="RanBP2-type" evidence="5">
    <location>
        <begin position="1"/>
        <end position="26"/>
    </location>
</feature>
<dbReference type="SUPFAM" id="SSF52047">
    <property type="entry name" value="RNI-like"/>
    <property type="match status" value="1"/>
</dbReference>
<evidence type="ECO:0000259" key="5">
    <source>
        <dbReference type="PROSITE" id="PS50199"/>
    </source>
</evidence>
<gene>
    <name evidence="6" type="ORF">MNOR_LOCUS5472</name>
</gene>
<feature type="non-terminal residue" evidence="6">
    <location>
        <position position="643"/>
    </location>
</feature>
<dbReference type="PROSITE" id="PS01358">
    <property type="entry name" value="ZF_RANBP2_1"/>
    <property type="match status" value="1"/>
</dbReference>
<evidence type="ECO:0000256" key="3">
    <source>
        <dbReference type="ARBA" id="ARBA00022833"/>
    </source>
</evidence>
<dbReference type="InterPro" id="IPR032675">
    <property type="entry name" value="LRR_dom_sf"/>
</dbReference>
<dbReference type="GO" id="GO:0019005">
    <property type="term" value="C:SCF ubiquitin ligase complex"/>
    <property type="evidence" value="ECO:0007669"/>
    <property type="project" value="TreeGrafter"/>
</dbReference>
<organism evidence="6 7">
    <name type="scientific">Meganyctiphanes norvegica</name>
    <name type="common">Northern krill</name>
    <name type="synonym">Thysanopoda norvegica</name>
    <dbReference type="NCBI Taxonomy" id="48144"/>
    <lineage>
        <taxon>Eukaryota</taxon>
        <taxon>Metazoa</taxon>
        <taxon>Ecdysozoa</taxon>
        <taxon>Arthropoda</taxon>
        <taxon>Crustacea</taxon>
        <taxon>Multicrustacea</taxon>
        <taxon>Malacostraca</taxon>
        <taxon>Eumalacostraca</taxon>
        <taxon>Eucarida</taxon>
        <taxon>Euphausiacea</taxon>
        <taxon>Euphausiidae</taxon>
        <taxon>Meganyctiphanes</taxon>
    </lineage>
</organism>
<evidence type="ECO:0000313" key="7">
    <source>
        <dbReference type="Proteomes" id="UP001497623"/>
    </source>
</evidence>
<dbReference type="GO" id="GO:0008270">
    <property type="term" value="F:zinc ion binding"/>
    <property type="evidence" value="ECO:0007669"/>
    <property type="project" value="UniProtKB-KW"/>
</dbReference>
<dbReference type="InterPro" id="IPR035979">
    <property type="entry name" value="RBD_domain_sf"/>
</dbReference>
<keyword evidence="1" id="KW-0479">Metal-binding</keyword>
<evidence type="ECO:0000256" key="1">
    <source>
        <dbReference type="ARBA" id="ARBA00022723"/>
    </source>
</evidence>
<accession>A0AAV2PWE0</accession>
<dbReference type="SUPFAM" id="SSF54928">
    <property type="entry name" value="RNA-binding domain, RBD"/>
    <property type="match status" value="1"/>
</dbReference>
<sequence>WECSSCQFSNFSFRNTCRKCNGSKGYVQQHRNEEKKTFDIPEEKKTIFKIPEGKENQFKNTDYKMDSVKLCVGNLKQNDKKDHLLATYPPHAIVNSVFIAKKTFKGRNNGFVSVSKESSVKKNMEVRKQNCNLSGSKIKSQTARKRIILPGEKDFVRQPLPDRDYDLSPLNADKPYIHVLVDDVLMKILEYLPLKERIYCEEVCRRWQALLYLIFERTTHLELDYGFLLKNSLDPHSLDKNSSLDSEDTLDEDSRCIMKPIFSKMLLLSGKKLISLSISNPEKKLKKKAFLIIAQLCPNLEYLDVRDSYYGAVKALEACKNLKCFSAKWNFGLTEKSFMELISVLPWLESIDVCNTSINGNCFNLLPEGLKELKISFCGQVSKENLCKLSKACTNLEVLEMKKLDIDNNFLEKLGVNCTNLRILILDSPRLADISNQLKVFTKLISLKIVVSSFELPNIADNLKNLEELHIQYIQLRKETTDTVDFGKFSRLKNIVLISSPLSEKELMSLVKCKNLQYVTFTDCKNANQKMIKKFVRSCPEIKHIKYCKYKDLIDIKFVSDINEIARNRSEPLKMSVTCGRFTKEFIETLCNAKNMDFYFEPDCLVNEDSEESEEEEDFENLECKWSLNGRFWEDLPYLLLES</sequence>
<dbReference type="Gene3D" id="3.80.10.10">
    <property type="entry name" value="Ribonuclease Inhibitor"/>
    <property type="match status" value="1"/>
</dbReference>
<protein>
    <recommendedName>
        <fullName evidence="5">RanBP2-type domain-containing protein</fullName>
    </recommendedName>
</protein>
<comment type="caution">
    <text evidence="6">The sequence shown here is derived from an EMBL/GenBank/DDBJ whole genome shotgun (WGS) entry which is preliminary data.</text>
</comment>
<dbReference type="Gene3D" id="1.20.1280.50">
    <property type="match status" value="1"/>
</dbReference>
<dbReference type="Gene3D" id="3.30.70.330">
    <property type="match status" value="1"/>
</dbReference>
<dbReference type="InterPro" id="IPR001810">
    <property type="entry name" value="F-box_dom"/>
</dbReference>
<dbReference type="PANTHER" id="PTHR13318">
    <property type="entry name" value="PARTNER OF PAIRED, ISOFORM B-RELATED"/>
    <property type="match status" value="1"/>
</dbReference>
<dbReference type="EMBL" id="CAXKWB010002113">
    <property type="protein sequence ID" value="CAL4066225.1"/>
    <property type="molecule type" value="Genomic_DNA"/>
</dbReference>
<proteinExistence type="predicted"/>
<dbReference type="PANTHER" id="PTHR13318:SF95">
    <property type="entry name" value="F-BOX PROTEIN YLR352W"/>
    <property type="match status" value="1"/>
</dbReference>
<feature type="non-terminal residue" evidence="6">
    <location>
        <position position="1"/>
    </location>
</feature>